<accession>A0ABR3J0K4</accession>
<evidence type="ECO:0000313" key="2">
    <source>
        <dbReference type="EMBL" id="KAL0949043.1"/>
    </source>
</evidence>
<evidence type="ECO:0000313" key="3">
    <source>
        <dbReference type="Proteomes" id="UP001556367"/>
    </source>
</evidence>
<gene>
    <name evidence="2" type="ORF">HGRIS_009136</name>
</gene>
<dbReference type="Proteomes" id="UP001556367">
    <property type="component" value="Unassembled WGS sequence"/>
</dbReference>
<feature type="compositionally biased region" description="Basic residues" evidence="1">
    <location>
        <begin position="36"/>
        <end position="54"/>
    </location>
</feature>
<evidence type="ECO:0000256" key="1">
    <source>
        <dbReference type="SAM" id="MobiDB-lite"/>
    </source>
</evidence>
<sequence length="150" mass="16609">MWVSPIKMQYNSVQCAGRPRVVSVLAERSIVGKLGSRSRSHHSAPPHRSSLRKVTTRTQVGVKQYIILGLSVKIRSGALWLGRGEAREDFSQYHSNFTVFRTFEPKMEYSDLSNVSGILAWLALVENAHIPSAPFDLCSRGVADLQAPSA</sequence>
<proteinExistence type="predicted"/>
<reference evidence="3" key="1">
    <citation type="submission" date="2024-06" db="EMBL/GenBank/DDBJ databases">
        <title>Multi-omics analyses provide insights into the biosynthesis of the anticancer antibiotic pleurotin in Hohenbuehelia grisea.</title>
        <authorList>
            <person name="Weaver J.A."/>
            <person name="Alberti F."/>
        </authorList>
    </citation>
    <scope>NUCLEOTIDE SEQUENCE [LARGE SCALE GENOMIC DNA]</scope>
    <source>
        <strain evidence="3">T-177</strain>
    </source>
</reference>
<feature type="region of interest" description="Disordered" evidence="1">
    <location>
        <begin position="33"/>
        <end position="54"/>
    </location>
</feature>
<comment type="caution">
    <text evidence="2">The sequence shown here is derived from an EMBL/GenBank/DDBJ whole genome shotgun (WGS) entry which is preliminary data.</text>
</comment>
<dbReference type="EMBL" id="JASNQZ010000012">
    <property type="protein sequence ID" value="KAL0949043.1"/>
    <property type="molecule type" value="Genomic_DNA"/>
</dbReference>
<keyword evidence="3" id="KW-1185">Reference proteome</keyword>
<organism evidence="2 3">
    <name type="scientific">Hohenbuehelia grisea</name>
    <dbReference type="NCBI Taxonomy" id="104357"/>
    <lineage>
        <taxon>Eukaryota</taxon>
        <taxon>Fungi</taxon>
        <taxon>Dikarya</taxon>
        <taxon>Basidiomycota</taxon>
        <taxon>Agaricomycotina</taxon>
        <taxon>Agaricomycetes</taxon>
        <taxon>Agaricomycetidae</taxon>
        <taxon>Agaricales</taxon>
        <taxon>Pleurotineae</taxon>
        <taxon>Pleurotaceae</taxon>
        <taxon>Hohenbuehelia</taxon>
    </lineage>
</organism>
<name>A0ABR3J0K4_9AGAR</name>
<protein>
    <submittedName>
        <fullName evidence="2">Uncharacterized protein</fullName>
    </submittedName>
</protein>